<feature type="domain" description="Methyltransferase type 11" evidence="1">
    <location>
        <begin position="46"/>
        <end position="136"/>
    </location>
</feature>
<dbReference type="GO" id="GO:0008168">
    <property type="term" value="F:methyltransferase activity"/>
    <property type="evidence" value="ECO:0007669"/>
    <property type="project" value="UniProtKB-KW"/>
</dbReference>
<dbReference type="EMBL" id="JAXCLX010000004">
    <property type="protein sequence ID" value="MDY0874191.1"/>
    <property type="molecule type" value="Genomic_DNA"/>
</dbReference>
<dbReference type="CDD" id="cd02440">
    <property type="entry name" value="AdoMet_MTases"/>
    <property type="match status" value="1"/>
</dbReference>
<dbReference type="Gene3D" id="3.40.50.150">
    <property type="entry name" value="Vaccinia Virus protein VP39"/>
    <property type="match status" value="1"/>
</dbReference>
<organism evidence="2 3">
    <name type="scientific">Dongia rigui</name>
    <dbReference type="NCBI Taxonomy" id="940149"/>
    <lineage>
        <taxon>Bacteria</taxon>
        <taxon>Pseudomonadati</taxon>
        <taxon>Pseudomonadota</taxon>
        <taxon>Alphaproteobacteria</taxon>
        <taxon>Rhodospirillales</taxon>
        <taxon>Dongiaceae</taxon>
        <taxon>Dongia</taxon>
    </lineage>
</organism>
<dbReference type="SUPFAM" id="SSF53335">
    <property type="entry name" value="S-adenosyl-L-methionine-dependent methyltransferases"/>
    <property type="match status" value="1"/>
</dbReference>
<dbReference type="RefSeq" id="WP_320502664.1">
    <property type="nucleotide sequence ID" value="NZ_JAXCLX010000004.1"/>
</dbReference>
<evidence type="ECO:0000313" key="2">
    <source>
        <dbReference type="EMBL" id="MDY0874191.1"/>
    </source>
</evidence>
<dbReference type="PANTHER" id="PTHR43591">
    <property type="entry name" value="METHYLTRANSFERASE"/>
    <property type="match status" value="1"/>
</dbReference>
<keyword evidence="3" id="KW-1185">Reference proteome</keyword>
<comment type="caution">
    <text evidence="2">The sequence shown here is derived from an EMBL/GenBank/DDBJ whole genome shotgun (WGS) entry which is preliminary data.</text>
</comment>
<dbReference type="PANTHER" id="PTHR43591:SF24">
    <property type="entry name" value="2-METHOXY-6-POLYPRENYL-1,4-BENZOQUINOL METHYLASE, MITOCHONDRIAL"/>
    <property type="match status" value="1"/>
</dbReference>
<sequence>MTDYTRSSNAIYDRIGSGYDRTRRADPTLAAEIAKLLNVTFPEPVLDIGCGTGNYTIAVADRRVVTIGLDQSTLMLRRAHVKEPRLSWVGGDAEALPFADGSFAGAFCTMTLHHLRDFDAVFSEIARVLKPGGRFVAFTALPEQARQFWLNAYFPELMRRAVERMPGRARIENSLATAGLRLSQVVPFNVPAQPVDFVLYCGKHKPELYFDAKVRGNIFAFTALDLGQEIGEGLARLDADLESGRFAEIRAGFSEAQGDYVLLVAEKA</sequence>
<dbReference type="InterPro" id="IPR013216">
    <property type="entry name" value="Methyltransf_11"/>
</dbReference>
<protein>
    <submittedName>
        <fullName evidence="2">Class I SAM-dependent methyltransferase</fullName>
    </submittedName>
</protein>
<evidence type="ECO:0000259" key="1">
    <source>
        <dbReference type="Pfam" id="PF08241"/>
    </source>
</evidence>
<evidence type="ECO:0000313" key="3">
    <source>
        <dbReference type="Proteomes" id="UP001271769"/>
    </source>
</evidence>
<dbReference type="Pfam" id="PF08241">
    <property type="entry name" value="Methyltransf_11"/>
    <property type="match status" value="1"/>
</dbReference>
<name>A0ABU5E3S8_9PROT</name>
<reference evidence="2 3" key="1">
    <citation type="journal article" date="2013" name="Antonie Van Leeuwenhoek">
        <title>Dongia rigui sp. nov., isolated from freshwater of a large wetland in Korea.</title>
        <authorList>
            <person name="Baik K.S."/>
            <person name="Hwang Y.M."/>
            <person name="Choi J.S."/>
            <person name="Kwon J."/>
            <person name="Seong C.N."/>
        </authorList>
    </citation>
    <scope>NUCLEOTIDE SEQUENCE [LARGE SCALE GENOMIC DNA]</scope>
    <source>
        <strain evidence="2 3">04SU4-P</strain>
    </source>
</reference>
<keyword evidence="2" id="KW-0489">Methyltransferase</keyword>
<accession>A0ABU5E3S8</accession>
<dbReference type="InterPro" id="IPR029063">
    <property type="entry name" value="SAM-dependent_MTases_sf"/>
</dbReference>
<gene>
    <name evidence="2" type="ORF">SMD31_19780</name>
</gene>
<proteinExistence type="predicted"/>
<dbReference type="Proteomes" id="UP001271769">
    <property type="component" value="Unassembled WGS sequence"/>
</dbReference>
<dbReference type="GO" id="GO:0032259">
    <property type="term" value="P:methylation"/>
    <property type="evidence" value="ECO:0007669"/>
    <property type="project" value="UniProtKB-KW"/>
</dbReference>
<keyword evidence="2" id="KW-0808">Transferase</keyword>